<dbReference type="InterPro" id="IPR011711">
    <property type="entry name" value="GntR_C"/>
</dbReference>
<dbReference type="EMBL" id="JAHVHU010000011">
    <property type="protein sequence ID" value="MBY5958957.1"/>
    <property type="molecule type" value="Genomic_DNA"/>
</dbReference>
<evidence type="ECO:0000259" key="4">
    <source>
        <dbReference type="PROSITE" id="PS50949"/>
    </source>
</evidence>
<dbReference type="SMART" id="SM00345">
    <property type="entry name" value="HTH_GNTR"/>
    <property type="match status" value="1"/>
</dbReference>
<dbReference type="Gene3D" id="1.10.10.10">
    <property type="entry name" value="Winged helix-like DNA-binding domain superfamily/Winged helix DNA-binding domain"/>
    <property type="match status" value="1"/>
</dbReference>
<dbReference type="SUPFAM" id="SSF48008">
    <property type="entry name" value="GntR ligand-binding domain-like"/>
    <property type="match status" value="1"/>
</dbReference>
<keyword evidence="6" id="KW-1185">Reference proteome</keyword>
<proteinExistence type="predicted"/>
<gene>
    <name evidence="5" type="ORF">KUV50_12470</name>
</gene>
<dbReference type="Pfam" id="PF00392">
    <property type="entry name" value="GntR"/>
    <property type="match status" value="1"/>
</dbReference>
<evidence type="ECO:0000313" key="5">
    <source>
        <dbReference type="EMBL" id="MBY5958957.1"/>
    </source>
</evidence>
<dbReference type="SUPFAM" id="SSF46785">
    <property type="entry name" value="Winged helix' DNA-binding domain"/>
    <property type="match status" value="1"/>
</dbReference>
<comment type="caution">
    <text evidence="5">The sequence shown here is derived from an EMBL/GenBank/DDBJ whole genome shotgun (WGS) entry which is preliminary data.</text>
</comment>
<dbReference type="PANTHER" id="PTHR43537">
    <property type="entry name" value="TRANSCRIPTIONAL REGULATOR, GNTR FAMILY"/>
    <property type="match status" value="1"/>
</dbReference>
<name>A0A953HNP5_9BACT</name>
<dbReference type="InterPro" id="IPR008920">
    <property type="entry name" value="TF_FadR/GntR_C"/>
</dbReference>
<dbReference type="GO" id="GO:0003700">
    <property type="term" value="F:DNA-binding transcription factor activity"/>
    <property type="evidence" value="ECO:0007669"/>
    <property type="project" value="InterPro"/>
</dbReference>
<evidence type="ECO:0000256" key="2">
    <source>
        <dbReference type="ARBA" id="ARBA00023125"/>
    </source>
</evidence>
<dbReference type="RefSeq" id="WP_222580495.1">
    <property type="nucleotide sequence ID" value="NZ_JAHVHU010000011.1"/>
</dbReference>
<dbReference type="Pfam" id="PF07729">
    <property type="entry name" value="FCD"/>
    <property type="match status" value="1"/>
</dbReference>
<dbReference type="PANTHER" id="PTHR43537:SF5">
    <property type="entry name" value="UXU OPERON TRANSCRIPTIONAL REGULATOR"/>
    <property type="match status" value="1"/>
</dbReference>
<evidence type="ECO:0000256" key="1">
    <source>
        <dbReference type="ARBA" id="ARBA00023015"/>
    </source>
</evidence>
<dbReference type="InterPro" id="IPR000524">
    <property type="entry name" value="Tscrpt_reg_HTH_GntR"/>
</dbReference>
<dbReference type="InterPro" id="IPR036390">
    <property type="entry name" value="WH_DNA-bd_sf"/>
</dbReference>
<feature type="domain" description="HTH gntR-type" evidence="4">
    <location>
        <begin position="4"/>
        <end position="71"/>
    </location>
</feature>
<keyword evidence="2" id="KW-0238">DNA-binding</keyword>
<organism evidence="5 6">
    <name type="scientific">Membranihabitans marinus</name>
    <dbReference type="NCBI Taxonomy" id="1227546"/>
    <lineage>
        <taxon>Bacteria</taxon>
        <taxon>Pseudomonadati</taxon>
        <taxon>Bacteroidota</taxon>
        <taxon>Saprospiria</taxon>
        <taxon>Saprospirales</taxon>
        <taxon>Saprospiraceae</taxon>
        <taxon>Membranihabitans</taxon>
    </lineage>
</organism>
<keyword evidence="1" id="KW-0805">Transcription regulation</keyword>
<accession>A0A953HNP5</accession>
<protein>
    <submittedName>
        <fullName evidence="5">GntR family transcriptional regulator</fullName>
    </submittedName>
</protein>
<keyword evidence="3" id="KW-0804">Transcription</keyword>
<sequence length="212" mass="24532">MKPDSLSYTVYLEVRKKILSHQIPSGTRLIEGDWARKMDVSRTAVREALTRLLGEHLLVMGERGGYYVKSITADNVREIREIREILEVGALRLAIEKITDEEVAVLEKICDDFTNMVEGGYLNGACEADMKFHESILLFSRNERLMEAYHSSNIPLFHLKLEEVYSHMDDYELTDKEHRRILEAIRERDFKAGKKALKAHLYRGEMAALNME</sequence>
<dbReference type="InterPro" id="IPR036388">
    <property type="entry name" value="WH-like_DNA-bd_sf"/>
</dbReference>
<evidence type="ECO:0000256" key="3">
    <source>
        <dbReference type="ARBA" id="ARBA00023163"/>
    </source>
</evidence>
<dbReference type="Proteomes" id="UP000753961">
    <property type="component" value="Unassembled WGS sequence"/>
</dbReference>
<dbReference type="AlphaFoldDB" id="A0A953HNP5"/>
<dbReference type="SMART" id="SM00895">
    <property type="entry name" value="FCD"/>
    <property type="match status" value="1"/>
</dbReference>
<reference evidence="5" key="1">
    <citation type="submission" date="2021-06" db="EMBL/GenBank/DDBJ databases">
        <title>44 bacteria genomes isolated from Dapeng, Shenzhen.</title>
        <authorList>
            <person name="Zheng W."/>
            <person name="Yu S."/>
            <person name="Huang Y."/>
        </authorList>
    </citation>
    <scope>NUCLEOTIDE SEQUENCE</scope>
    <source>
        <strain evidence="5">DP5N28-2</strain>
    </source>
</reference>
<dbReference type="GO" id="GO:0003677">
    <property type="term" value="F:DNA binding"/>
    <property type="evidence" value="ECO:0007669"/>
    <property type="project" value="UniProtKB-KW"/>
</dbReference>
<dbReference type="Gene3D" id="1.20.120.530">
    <property type="entry name" value="GntR ligand-binding domain-like"/>
    <property type="match status" value="1"/>
</dbReference>
<dbReference type="PROSITE" id="PS50949">
    <property type="entry name" value="HTH_GNTR"/>
    <property type="match status" value="1"/>
</dbReference>
<evidence type="ECO:0000313" key="6">
    <source>
        <dbReference type="Proteomes" id="UP000753961"/>
    </source>
</evidence>